<feature type="region of interest" description="Disordered" evidence="1">
    <location>
        <begin position="157"/>
        <end position="176"/>
    </location>
</feature>
<name>A0AAD5VFI4_9AGAR</name>
<reference evidence="2" key="1">
    <citation type="submission" date="2022-07" db="EMBL/GenBank/DDBJ databases">
        <title>Genome Sequence of Leucocoprinus birnbaumii.</title>
        <authorList>
            <person name="Buettner E."/>
        </authorList>
    </citation>
    <scope>NUCLEOTIDE SEQUENCE</scope>
    <source>
        <strain evidence="2">VT141</strain>
    </source>
</reference>
<organism evidence="2 3">
    <name type="scientific">Leucocoprinus birnbaumii</name>
    <dbReference type="NCBI Taxonomy" id="56174"/>
    <lineage>
        <taxon>Eukaryota</taxon>
        <taxon>Fungi</taxon>
        <taxon>Dikarya</taxon>
        <taxon>Basidiomycota</taxon>
        <taxon>Agaricomycotina</taxon>
        <taxon>Agaricomycetes</taxon>
        <taxon>Agaricomycetidae</taxon>
        <taxon>Agaricales</taxon>
        <taxon>Agaricineae</taxon>
        <taxon>Agaricaceae</taxon>
        <taxon>Leucocoprinus</taxon>
    </lineage>
</organism>
<protein>
    <submittedName>
        <fullName evidence="2">Uncharacterized protein</fullName>
    </submittedName>
</protein>
<comment type="caution">
    <text evidence="2">The sequence shown here is derived from an EMBL/GenBank/DDBJ whole genome shotgun (WGS) entry which is preliminary data.</text>
</comment>
<accession>A0AAD5VFI4</accession>
<dbReference type="EMBL" id="JANIEX010001843">
    <property type="protein sequence ID" value="KAJ3553964.1"/>
    <property type="molecule type" value="Genomic_DNA"/>
</dbReference>
<dbReference type="AlphaFoldDB" id="A0AAD5VFI4"/>
<sequence length="176" mass="19458">MSFFFKKSSKARDVEDGAQFEDISIEEGSAVAEEMENNDDVTANDDGHGAFNATVIMPCVSGLAQRINDSHALQQQFEENVAKNADAYEELSHYCLNNDQWDLAEDLADALELFEEPTKKFLQEGVPLIVDVLPLLYELKLSMEAIQDSNIDPACNISSSQTSRSKRDSVGDSLSD</sequence>
<keyword evidence="3" id="KW-1185">Reference proteome</keyword>
<gene>
    <name evidence="2" type="ORF">NP233_g12525</name>
</gene>
<evidence type="ECO:0000313" key="3">
    <source>
        <dbReference type="Proteomes" id="UP001213000"/>
    </source>
</evidence>
<proteinExistence type="predicted"/>
<dbReference type="Proteomes" id="UP001213000">
    <property type="component" value="Unassembled WGS sequence"/>
</dbReference>
<evidence type="ECO:0000313" key="2">
    <source>
        <dbReference type="EMBL" id="KAJ3553964.1"/>
    </source>
</evidence>
<evidence type="ECO:0000256" key="1">
    <source>
        <dbReference type="SAM" id="MobiDB-lite"/>
    </source>
</evidence>